<keyword evidence="3" id="KW-1003">Cell membrane</keyword>
<evidence type="ECO:0000256" key="9">
    <source>
        <dbReference type="SAM" id="MobiDB-lite"/>
    </source>
</evidence>
<feature type="region of interest" description="Disordered" evidence="9">
    <location>
        <begin position="54"/>
        <end position="75"/>
    </location>
</feature>
<evidence type="ECO:0000259" key="11">
    <source>
        <dbReference type="Pfam" id="PF02706"/>
    </source>
</evidence>
<evidence type="ECO:0000256" key="6">
    <source>
        <dbReference type="ARBA" id="ARBA00022840"/>
    </source>
</evidence>
<comment type="subcellular location">
    <subcellularLocation>
        <location evidence="1">Cell membrane</location>
        <topology evidence="1">Multi-pass membrane protein</topology>
    </subcellularLocation>
</comment>
<dbReference type="PANTHER" id="PTHR32309:SF13">
    <property type="entry name" value="FERRIC ENTEROBACTIN TRANSPORT PROTEIN FEPE"/>
    <property type="match status" value="1"/>
</dbReference>
<name>A0A2R4G4T8_BIFAD</name>
<keyword evidence="7 10" id="KW-1133">Transmembrane helix</keyword>
<keyword evidence="6" id="KW-0067">ATP-binding</keyword>
<dbReference type="PANTHER" id="PTHR32309">
    <property type="entry name" value="TYROSINE-PROTEIN KINASE"/>
    <property type="match status" value="1"/>
</dbReference>
<dbReference type="AlphaFoldDB" id="A0A2R4G4T8"/>
<dbReference type="GO" id="GO:0005886">
    <property type="term" value="C:plasma membrane"/>
    <property type="evidence" value="ECO:0007669"/>
    <property type="project" value="UniProtKB-SubCell"/>
</dbReference>
<evidence type="ECO:0000256" key="4">
    <source>
        <dbReference type="ARBA" id="ARBA00022692"/>
    </source>
</evidence>
<dbReference type="GO" id="GO:0005524">
    <property type="term" value="F:ATP binding"/>
    <property type="evidence" value="ECO:0007669"/>
    <property type="project" value="UniProtKB-KW"/>
</dbReference>
<evidence type="ECO:0000256" key="1">
    <source>
        <dbReference type="ARBA" id="ARBA00004651"/>
    </source>
</evidence>
<dbReference type="NCBIfam" id="TIGR01007">
    <property type="entry name" value="eps_fam"/>
    <property type="match status" value="1"/>
</dbReference>
<reference evidence="12 13" key="1">
    <citation type="submission" date="2018-03" db="EMBL/GenBank/DDBJ databases">
        <authorList>
            <person name="Keele B.F."/>
        </authorList>
    </citation>
    <scope>NUCLEOTIDE SEQUENCE [LARGE SCALE GENOMIC DNA]</scope>
    <source>
        <strain evidence="12 13">1-11</strain>
    </source>
</reference>
<evidence type="ECO:0000256" key="7">
    <source>
        <dbReference type="ARBA" id="ARBA00022989"/>
    </source>
</evidence>
<protein>
    <submittedName>
        <fullName evidence="12">Chain-length determining protein</fullName>
    </submittedName>
</protein>
<evidence type="ECO:0000256" key="3">
    <source>
        <dbReference type="ARBA" id="ARBA00022475"/>
    </source>
</evidence>
<dbReference type="InterPro" id="IPR050445">
    <property type="entry name" value="Bact_polysacc_biosynth/exp"/>
</dbReference>
<evidence type="ECO:0000256" key="8">
    <source>
        <dbReference type="ARBA" id="ARBA00023136"/>
    </source>
</evidence>
<keyword evidence="8 10" id="KW-0472">Membrane</keyword>
<comment type="similarity">
    <text evidence="2">Belongs to the CpsC/CapA family.</text>
</comment>
<dbReference type="GO" id="GO:0004713">
    <property type="term" value="F:protein tyrosine kinase activity"/>
    <property type="evidence" value="ECO:0007669"/>
    <property type="project" value="TreeGrafter"/>
</dbReference>
<evidence type="ECO:0000256" key="10">
    <source>
        <dbReference type="SAM" id="Phobius"/>
    </source>
</evidence>
<feature type="transmembrane region" description="Helical" evidence="10">
    <location>
        <begin position="20"/>
        <end position="43"/>
    </location>
</feature>
<evidence type="ECO:0000256" key="5">
    <source>
        <dbReference type="ARBA" id="ARBA00022741"/>
    </source>
</evidence>
<evidence type="ECO:0000313" key="13">
    <source>
        <dbReference type="Proteomes" id="UP000241454"/>
    </source>
</evidence>
<dbReference type="CDD" id="cd05387">
    <property type="entry name" value="BY-kinase"/>
    <property type="match status" value="1"/>
</dbReference>
<dbReference type="InterPro" id="IPR005702">
    <property type="entry name" value="Wzc-like_C"/>
</dbReference>
<feature type="domain" description="Polysaccharide chain length determinant N-terminal" evidence="11">
    <location>
        <begin position="6"/>
        <end position="97"/>
    </location>
</feature>
<dbReference type="EMBL" id="CP028341">
    <property type="protein sequence ID" value="AVT45843.1"/>
    <property type="molecule type" value="Genomic_DNA"/>
</dbReference>
<dbReference type="InterPro" id="IPR033756">
    <property type="entry name" value="YlxH/NBP35"/>
</dbReference>
<dbReference type="Proteomes" id="UP000241454">
    <property type="component" value="Chromosome"/>
</dbReference>
<gene>
    <name evidence="12" type="ORF">C8077_08030</name>
</gene>
<evidence type="ECO:0000313" key="12">
    <source>
        <dbReference type="EMBL" id="AVT45843.1"/>
    </source>
</evidence>
<feature type="compositionally biased region" description="Basic residues" evidence="9">
    <location>
        <begin position="462"/>
        <end position="477"/>
    </location>
</feature>
<keyword evidence="5" id="KW-0547">Nucleotide-binding</keyword>
<dbReference type="Gene3D" id="3.40.50.300">
    <property type="entry name" value="P-loop containing nucleotide triphosphate hydrolases"/>
    <property type="match status" value="1"/>
</dbReference>
<feature type="compositionally biased region" description="Low complexity" evidence="9">
    <location>
        <begin position="55"/>
        <end position="65"/>
    </location>
</feature>
<dbReference type="InterPro" id="IPR027417">
    <property type="entry name" value="P-loop_NTPase"/>
</dbReference>
<dbReference type="Pfam" id="PF02706">
    <property type="entry name" value="Wzz"/>
    <property type="match status" value="1"/>
</dbReference>
<accession>A0A2R4G4T8</accession>
<evidence type="ECO:0000256" key="2">
    <source>
        <dbReference type="ARBA" id="ARBA00006683"/>
    </source>
</evidence>
<keyword evidence="4 10" id="KW-0812">Transmembrane</keyword>
<sequence>MRGNMTISDVLRAIKKHWIVEIVLFCVVAGVVAGLTFTATPVYTANTEILAQYNSSSSTGDSSTTNQQQYSNGNSPVSLYPDLVKSDEILQSVIDNLGLHNTTTGLRSRVSAVVNDSSSIVYIYATDSNPKQTVRIVKEVVKQLKKKASSMAGTGFNVSFATIQAPVEPTVASSPNVKANLAIGVVAGLIIAMLGAVLREMFDKGINDASDVQSIVRDPVLASVPKAHTVSNGVPAVITKPRGRAAEEVRRLTTNISFVTPKDLNQPNVIIVTSTNPREGKTTVSVNMAAAFAEKGKSVLLIDADVRHPSVAPALGMNSGVGLVSLLAGEVSAKEAIQPYWKSYLQVLPAEEQKTPSGIILGSDAMRQLIDQAAERYDYVIVDTAPMTVANDAAVFAEKGGVLLLVVGQGVAQKKSLREVVKEFRISKTAIRGVVLNMVSVNNAGRSSYYYYEDHEDAGSSSKRKSKSGISRSKSKH</sequence>
<organism evidence="12 13">
    <name type="scientific">Bifidobacterium adolescentis</name>
    <dbReference type="NCBI Taxonomy" id="1680"/>
    <lineage>
        <taxon>Bacteria</taxon>
        <taxon>Bacillati</taxon>
        <taxon>Actinomycetota</taxon>
        <taxon>Actinomycetes</taxon>
        <taxon>Bifidobacteriales</taxon>
        <taxon>Bifidobacteriaceae</taxon>
        <taxon>Bifidobacterium</taxon>
    </lineage>
</organism>
<dbReference type="SUPFAM" id="SSF52540">
    <property type="entry name" value="P-loop containing nucleoside triphosphate hydrolases"/>
    <property type="match status" value="1"/>
</dbReference>
<dbReference type="InterPro" id="IPR003856">
    <property type="entry name" value="LPS_length_determ_N"/>
</dbReference>
<feature type="region of interest" description="Disordered" evidence="9">
    <location>
        <begin position="455"/>
        <end position="477"/>
    </location>
</feature>
<dbReference type="Pfam" id="PF10609">
    <property type="entry name" value="ParA"/>
    <property type="match status" value="1"/>
</dbReference>
<proteinExistence type="inferred from homology"/>
<feature type="compositionally biased region" description="Polar residues" evidence="9">
    <location>
        <begin position="66"/>
        <end position="75"/>
    </location>
</feature>